<keyword evidence="2" id="KW-1185">Reference proteome</keyword>
<comment type="caution">
    <text evidence="1">The sequence shown here is derived from an EMBL/GenBank/DDBJ whole genome shotgun (WGS) entry which is preliminary data.</text>
</comment>
<accession>A0A1E5V3B3</accession>
<dbReference type="EMBL" id="LWDX02053222">
    <property type="protein sequence ID" value="OEL19557.1"/>
    <property type="molecule type" value="Genomic_DNA"/>
</dbReference>
<sequence>MFHGEDERAHEMLRLLFVGLVPAMGQSTKRRLSCCRSSTVTTPMRGRTTTTVAERRVCASQRSRAQFMSATGFGAHFMFATGRGS</sequence>
<protein>
    <submittedName>
        <fullName evidence="1">Uncharacterized protein</fullName>
    </submittedName>
</protein>
<name>A0A1E5V3B3_9POAL</name>
<evidence type="ECO:0000313" key="2">
    <source>
        <dbReference type="Proteomes" id="UP000095767"/>
    </source>
</evidence>
<proteinExistence type="predicted"/>
<reference evidence="1 2" key="1">
    <citation type="submission" date="2016-09" db="EMBL/GenBank/DDBJ databases">
        <title>The draft genome of Dichanthelium oligosanthes: A C3 panicoid grass species.</title>
        <authorList>
            <person name="Studer A.J."/>
            <person name="Schnable J.C."/>
            <person name="Brutnell T.P."/>
        </authorList>
    </citation>
    <scope>NUCLEOTIDE SEQUENCE [LARGE SCALE GENOMIC DNA]</scope>
    <source>
        <strain evidence="2">cv. Kellogg 1175</strain>
        <tissue evidence="1">Leaf</tissue>
    </source>
</reference>
<gene>
    <name evidence="1" type="ORF">BAE44_0019426</name>
</gene>
<dbReference type="Proteomes" id="UP000095767">
    <property type="component" value="Unassembled WGS sequence"/>
</dbReference>
<organism evidence="1 2">
    <name type="scientific">Dichanthelium oligosanthes</name>
    <dbReference type="NCBI Taxonomy" id="888268"/>
    <lineage>
        <taxon>Eukaryota</taxon>
        <taxon>Viridiplantae</taxon>
        <taxon>Streptophyta</taxon>
        <taxon>Embryophyta</taxon>
        <taxon>Tracheophyta</taxon>
        <taxon>Spermatophyta</taxon>
        <taxon>Magnoliopsida</taxon>
        <taxon>Liliopsida</taxon>
        <taxon>Poales</taxon>
        <taxon>Poaceae</taxon>
        <taxon>PACMAD clade</taxon>
        <taxon>Panicoideae</taxon>
        <taxon>Panicodae</taxon>
        <taxon>Paniceae</taxon>
        <taxon>Dichantheliinae</taxon>
        <taxon>Dichanthelium</taxon>
    </lineage>
</organism>
<dbReference type="AlphaFoldDB" id="A0A1E5V3B3"/>
<evidence type="ECO:0000313" key="1">
    <source>
        <dbReference type="EMBL" id="OEL19557.1"/>
    </source>
</evidence>